<dbReference type="SMART" id="SM00460">
    <property type="entry name" value="TGc"/>
    <property type="match status" value="1"/>
</dbReference>
<dbReference type="InterPro" id="IPR002931">
    <property type="entry name" value="Transglutaminase-like"/>
</dbReference>
<dbReference type="PANTHER" id="PTHR33490:SF1">
    <property type="entry name" value="SLL1233 PROTEIN"/>
    <property type="match status" value="1"/>
</dbReference>
<dbReference type="InterPro" id="IPR038765">
    <property type="entry name" value="Papain-like_cys_pep_sf"/>
</dbReference>
<dbReference type="EMBL" id="JAIQ01000116">
    <property type="protein sequence ID" value="KLD98683.1"/>
    <property type="molecule type" value="Genomic_DNA"/>
</dbReference>
<dbReference type="Pfam" id="PF09899">
    <property type="entry name" value="DUF2126"/>
    <property type="match status" value="1"/>
</dbReference>
<protein>
    <submittedName>
        <fullName evidence="2">IMP dehydrogenase</fullName>
    </submittedName>
</protein>
<dbReference type="Pfam" id="PF08379">
    <property type="entry name" value="Bact_transglu_N"/>
    <property type="match status" value="1"/>
</dbReference>
<dbReference type="InterPro" id="IPR013589">
    <property type="entry name" value="Bac_transglu_N"/>
</dbReference>
<feature type="domain" description="Transglutaminase-like" evidence="1">
    <location>
        <begin position="172"/>
        <end position="248"/>
    </location>
</feature>
<dbReference type="AlphaFoldDB" id="A0A0G9JWP7"/>
<evidence type="ECO:0000313" key="3">
    <source>
        <dbReference type="Proteomes" id="UP000035514"/>
    </source>
</evidence>
<dbReference type="Proteomes" id="UP000035514">
    <property type="component" value="Unassembled WGS sequence"/>
</dbReference>
<dbReference type="Pfam" id="PF01841">
    <property type="entry name" value="Transglut_core"/>
    <property type="match status" value="1"/>
</dbReference>
<dbReference type="SUPFAM" id="SSF54001">
    <property type="entry name" value="Cysteine proteinases"/>
    <property type="match status" value="1"/>
</dbReference>
<sequence>MALKVVISHKTHYKYDRKISLSPHIIRLRPAPHSRTPIEAYSLKIKPDNHFINWQQDPFGNYLARLVFPEKTDEFCVDVEIIADMITINPFDFFVEDSARNYPFEYKKDLQEELKPYLKIDEKNKILNDFVNSIDKKEKSIIDFLVEVNQKINSHLDYTVRLEPGVQSCKTTLEKKLGSCRDFAWLFVQVLRHLGLASRFVSGYLVQLTADVKSLDGPSGPEADFTDLHAWTEVYIPGAGWIGLDSTSGLFAGEGHIPLACTPHYNSAHAIEGFSDKCETEFFFENKVTRIFESPRVTKPYKDEQWEAIYNLGFKVDEDLIKNDVRLTMGGEPTFVSIDDMESAQWNTQADGEHKRELANNLSRKILSSSTNGGLLHHAQGKWYPGEPLPRWQTTIYWRKDGKPVWKNPDLLANMNTNYSFTTADAKTFISTLALILGVSDENVIPAFEDPIYYIMKEAELPIDIDPLKYDLKDPLERKTIAQKLTYGLNNEVGYVLPLNFGFTKWITSKWEFRRGNLFLSAGNSPIGFRLPLESLIVKPQVELDQDFQADLFASYPVLGDYISEVEKRAKNINNKTTLNNKYSAFVRTALSIEVRDNKLCIFLPPIEKTEVFLDLIASIEETASRLNMAVIIEGYEPPYDLRTDRIKVTPDPGVIEVNIQPASSWKELSDNLLKLYKDARVCRLGTEKFMIDGRHTGTGGGNHVTIGAMEPSDSPLLRNPNLLRSLITFWQHHPGLSYLFSGAFIGPTSQAPRVDEGRVENLYELEIAFSQIPENGDVPYWLTDRLFRHLLTDITGNTHRSEFCIDKLYSPDSSSGRLGILELRAFDMPPHSQMALLQMLLVRALVSCFWKKPYKHNLIRWGTRLHDKFLLEYYVKEDLKSVVEYLNDEGYEFKLDWFDPFFEFRFPLYGMTMINGMHVEIRAAIEPWNVLGEESGSQGTSRYVDSSLERLQIKIQDFNEERYVISCNGVQIPLTRTEVEGEFVSGVRYKAWQPWSALHPTIKVDTPLTFDIIDKWNMRSIGGFNYFVSHPGGRSYDTFPVNSYEAESRRINRYWDFNHSQGEVTPMETQLFGEVNSSSFALEASRSIKNKVGSKKLYFHEMPKNKEYPHTLDLRQRWIKN</sequence>
<dbReference type="PATRIC" id="fig|1447256.3.peg.1570"/>
<evidence type="ECO:0000313" key="2">
    <source>
        <dbReference type="EMBL" id="KLD98683.1"/>
    </source>
</evidence>
<dbReference type="Gene3D" id="3.10.620.30">
    <property type="match status" value="1"/>
</dbReference>
<comment type="caution">
    <text evidence="2">The sequence shown here is derived from an EMBL/GenBank/DDBJ whole genome shotgun (WGS) entry which is preliminary data.</text>
</comment>
<accession>A0A0G9JWP7</accession>
<dbReference type="RefSeq" id="WP_046996915.1">
    <property type="nucleotide sequence ID" value="NZ_JAIQ01000116.1"/>
</dbReference>
<name>A0A0G9JWP7_9BACT</name>
<evidence type="ECO:0000259" key="1">
    <source>
        <dbReference type="SMART" id="SM00460"/>
    </source>
</evidence>
<gene>
    <name evidence="2" type="ORF">AA20_08055</name>
</gene>
<organism evidence="2 3">
    <name type="scientific">Aliarcobacter butzleri L348</name>
    <dbReference type="NCBI Taxonomy" id="1447256"/>
    <lineage>
        <taxon>Bacteria</taxon>
        <taxon>Pseudomonadati</taxon>
        <taxon>Campylobacterota</taxon>
        <taxon>Epsilonproteobacteria</taxon>
        <taxon>Campylobacterales</taxon>
        <taxon>Arcobacteraceae</taxon>
        <taxon>Aliarcobacter</taxon>
    </lineage>
</organism>
<reference evidence="2 3" key="1">
    <citation type="submission" date="2014-01" db="EMBL/GenBank/DDBJ databases">
        <title>Development of a Comparative Genomic Fingerprinting Assay for High Resolution Genotyping of Arcobacter butzleri.</title>
        <authorList>
            <person name="Webb A.L."/>
            <person name="Inglis G.D."/>
            <person name="Kruczkiewicz P."/>
            <person name="Selinger L.B."/>
            <person name="Taboada E.N."/>
        </authorList>
    </citation>
    <scope>NUCLEOTIDE SEQUENCE [LARGE SCALE GENOMIC DNA]</scope>
    <source>
        <strain evidence="2 3">L348</strain>
    </source>
</reference>
<dbReference type="PANTHER" id="PTHR33490">
    <property type="entry name" value="BLR5614 PROTEIN-RELATED"/>
    <property type="match status" value="1"/>
</dbReference>
<dbReference type="InterPro" id="IPR018667">
    <property type="entry name" value="DUF2126"/>
</dbReference>
<proteinExistence type="predicted"/>